<dbReference type="Proteomes" id="UP000024635">
    <property type="component" value="Unassembled WGS sequence"/>
</dbReference>
<keyword evidence="3" id="KW-1185">Reference proteome</keyword>
<protein>
    <submittedName>
        <fullName evidence="2">Uncharacterized protein</fullName>
    </submittedName>
</protein>
<feature type="compositionally biased region" description="Low complexity" evidence="1">
    <location>
        <begin position="78"/>
        <end position="91"/>
    </location>
</feature>
<sequence>MLVALYCALALLSVTYVVMTCFNFRKKKNGSPYSPSRTKTPQAAGKSGSDVHASTSKIKTPGTRRSKWSRTKLPVVHAQRASTTVSSTVQSAAGTATPQSAEQGYFQLSILVFRTPSQSRDRLRQLKMNPNEPAI</sequence>
<evidence type="ECO:0000313" key="3">
    <source>
        <dbReference type="Proteomes" id="UP000024635"/>
    </source>
</evidence>
<evidence type="ECO:0000313" key="2">
    <source>
        <dbReference type="EMBL" id="EYB93262.1"/>
    </source>
</evidence>
<feature type="compositionally biased region" description="Polar residues" evidence="1">
    <location>
        <begin position="31"/>
        <end position="41"/>
    </location>
</feature>
<dbReference type="EMBL" id="JARK01001520">
    <property type="protein sequence ID" value="EYB93262.1"/>
    <property type="molecule type" value="Genomic_DNA"/>
</dbReference>
<dbReference type="AlphaFoldDB" id="A0A016SSB3"/>
<comment type="caution">
    <text evidence="2">The sequence shown here is derived from an EMBL/GenBank/DDBJ whole genome shotgun (WGS) entry which is preliminary data.</text>
</comment>
<name>A0A016SSB3_9BILA</name>
<gene>
    <name evidence="2" type="primary">Acey_s0184.g982</name>
    <name evidence="2" type="ORF">Y032_0184g982</name>
</gene>
<accession>A0A016SSB3</accession>
<feature type="region of interest" description="Disordered" evidence="1">
    <location>
        <begin position="29"/>
        <end position="91"/>
    </location>
</feature>
<evidence type="ECO:0000256" key="1">
    <source>
        <dbReference type="SAM" id="MobiDB-lite"/>
    </source>
</evidence>
<reference evidence="3" key="1">
    <citation type="journal article" date="2015" name="Nat. Genet.">
        <title>The genome and transcriptome of the zoonotic hookworm Ancylostoma ceylanicum identify infection-specific gene families.</title>
        <authorList>
            <person name="Schwarz E.M."/>
            <person name="Hu Y."/>
            <person name="Antoshechkin I."/>
            <person name="Miller M.M."/>
            <person name="Sternberg P.W."/>
            <person name="Aroian R.V."/>
        </authorList>
    </citation>
    <scope>NUCLEOTIDE SEQUENCE</scope>
    <source>
        <strain evidence="3">HY135</strain>
    </source>
</reference>
<organism evidence="2 3">
    <name type="scientific">Ancylostoma ceylanicum</name>
    <dbReference type="NCBI Taxonomy" id="53326"/>
    <lineage>
        <taxon>Eukaryota</taxon>
        <taxon>Metazoa</taxon>
        <taxon>Ecdysozoa</taxon>
        <taxon>Nematoda</taxon>
        <taxon>Chromadorea</taxon>
        <taxon>Rhabditida</taxon>
        <taxon>Rhabditina</taxon>
        <taxon>Rhabditomorpha</taxon>
        <taxon>Strongyloidea</taxon>
        <taxon>Ancylostomatidae</taxon>
        <taxon>Ancylostomatinae</taxon>
        <taxon>Ancylostoma</taxon>
    </lineage>
</organism>
<proteinExistence type="predicted"/>